<dbReference type="RefSeq" id="WP_075819607.1">
    <property type="nucleotide sequence ID" value="NZ_CAPNHH010000044.1"/>
</dbReference>
<sequence length="78" mass="8919">MDQNTALAEIFVKENYGKNLRYVGEDSRFKDEIGTLQILEDMNCCAPTNDILFSFNCKNRRKVMSAKEILEPGIFIPA</sequence>
<dbReference type="GeneID" id="82202911"/>
<proteinExistence type="predicted"/>
<organism evidence="1 2">
    <name type="scientific">Ileibacterium valens</name>
    <dbReference type="NCBI Taxonomy" id="1862668"/>
    <lineage>
        <taxon>Bacteria</taxon>
        <taxon>Bacillati</taxon>
        <taxon>Bacillota</taxon>
        <taxon>Erysipelotrichia</taxon>
        <taxon>Erysipelotrichales</taxon>
        <taxon>Erysipelotrichaceae</taxon>
        <taxon>Ileibacterium</taxon>
    </lineage>
</organism>
<name>A0A1U7NFR6_9FIRM</name>
<dbReference type="OrthoDB" id="1655808at2"/>
<accession>A0A1U7NFR6</accession>
<reference evidence="1 2" key="1">
    <citation type="submission" date="2016-11" db="EMBL/GenBank/DDBJ databases">
        <title>Description of two novel members of the family Erysipelotrichaceae: Ileibacterium lipovorans gen. nov., sp. nov. and Dubosiella newyorkensis, gen. nov., sp. nov.</title>
        <authorList>
            <person name="Cox L.M."/>
            <person name="Sohn J."/>
            <person name="Tyrrell K.L."/>
            <person name="Citron D.M."/>
            <person name="Lawson P.A."/>
            <person name="Patel N.B."/>
            <person name="Iizumi T."/>
            <person name="Perez-Perez G.I."/>
            <person name="Goldstein E.J."/>
            <person name="Blaser M.J."/>
        </authorList>
    </citation>
    <scope>NUCLEOTIDE SEQUENCE [LARGE SCALE GENOMIC DNA]</scope>
    <source>
        <strain evidence="1 2">NYU-BL-A3</strain>
    </source>
</reference>
<dbReference type="AlphaFoldDB" id="A0A1U7NFR6"/>
<evidence type="ECO:0000313" key="1">
    <source>
        <dbReference type="EMBL" id="OLU39401.1"/>
    </source>
</evidence>
<gene>
    <name evidence="1" type="ORF">BO222_06835</name>
</gene>
<protein>
    <submittedName>
        <fullName evidence="1">Uncharacterized protein</fullName>
    </submittedName>
</protein>
<keyword evidence="2" id="KW-1185">Reference proteome</keyword>
<dbReference type="EMBL" id="MPJW01000136">
    <property type="protein sequence ID" value="OLU39401.1"/>
    <property type="molecule type" value="Genomic_DNA"/>
</dbReference>
<evidence type="ECO:0000313" key="2">
    <source>
        <dbReference type="Proteomes" id="UP000186341"/>
    </source>
</evidence>
<comment type="caution">
    <text evidence="1">The sequence shown here is derived from an EMBL/GenBank/DDBJ whole genome shotgun (WGS) entry which is preliminary data.</text>
</comment>
<dbReference type="Proteomes" id="UP000186341">
    <property type="component" value="Unassembled WGS sequence"/>
</dbReference>